<organism evidence="4">
    <name type="scientific">Triticum urartu</name>
    <name type="common">Red wild einkorn</name>
    <name type="synonym">Crithodium urartu</name>
    <dbReference type="NCBI Taxonomy" id="4572"/>
    <lineage>
        <taxon>Eukaryota</taxon>
        <taxon>Viridiplantae</taxon>
        <taxon>Streptophyta</taxon>
        <taxon>Embryophyta</taxon>
        <taxon>Tracheophyta</taxon>
        <taxon>Spermatophyta</taxon>
        <taxon>Magnoliopsida</taxon>
        <taxon>Liliopsida</taxon>
        <taxon>Poales</taxon>
        <taxon>Poaceae</taxon>
        <taxon>BOP clade</taxon>
        <taxon>Pooideae</taxon>
        <taxon>Triticodae</taxon>
        <taxon>Triticeae</taxon>
        <taxon>Triticinae</taxon>
        <taxon>Triticum</taxon>
    </lineage>
</organism>
<dbReference type="PANTHER" id="PTHR33021:SF350">
    <property type="entry name" value="UCLACYANIN-2"/>
    <property type="match status" value="1"/>
</dbReference>
<evidence type="ECO:0000256" key="2">
    <source>
        <dbReference type="ARBA" id="ARBA00023180"/>
    </source>
</evidence>
<dbReference type="OMA" id="DYSACST"/>
<dbReference type="GO" id="GO:0046872">
    <property type="term" value="F:metal ion binding"/>
    <property type="evidence" value="ECO:0007669"/>
    <property type="project" value="UniProtKB-KW"/>
</dbReference>
<dbReference type="InterPro" id="IPR039391">
    <property type="entry name" value="Phytocyanin-like"/>
</dbReference>
<dbReference type="SUPFAM" id="SSF49503">
    <property type="entry name" value="Cupredoxins"/>
    <property type="match status" value="1"/>
</dbReference>
<dbReference type="CDD" id="cd04216">
    <property type="entry name" value="Phytocyanin"/>
    <property type="match status" value="1"/>
</dbReference>
<evidence type="ECO:0000256" key="3">
    <source>
        <dbReference type="SAM" id="MobiDB-lite"/>
    </source>
</evidence>
<sequence length="206" mass="20502">MATKDVGFYLHQEVPELGLVLLLAAVAPAYATDYTVGDSSGWASGVDYSTWASDKTFTVGDTLVFQYGASHNVAEVGSSDYSACSATNSIQSFSDQDTKITLTKPGTRYFICGVSGHCSGGMKLAVKVAPAATATPTPATSPDAPSATPSTPSETPSTSTTPAGATTAPSSSKSADSVGGASGVEARSVMGSLVGAAGLVGLALMG</sequence>
<dbReference type="InterPro" id="IPR003245">
    <property type="entry name" value="Phytocyanin_dom"/>
</dbReference>
<protein>
    <submittedName>
        <fullName evidence="4">Blue copper protein</fullName>
    </submittedName>
</protein>
<keyword evidence="2" id="KW-0325">Glycoprotein</keyword>
<dbReference type="AlphaFoldDB" id="M7YK56"/>
<proteinExistence type="predicted"/>
<dbReference type="eggNOG" id="ENOG502S1ER">
    <property type="taxonomic scope" value="Eukaryota"/>
</dbReference>
<reference evidence="4" key="1">
    <citation type="journal article" date="2013" name="Nature">
        <title>Draft genome of the wheat A-genome progenitor Triticum urartu.</title>
        <authorList>
            <person name="Ling H.Q."/>
            <person name="Zhao S."/>
            <person name="Liu D."/>
            <person name="Wang J."/>
            <person name="Sun H."/>
            <person name="Zhang C."/>
            <person name="Fan H."/>
            <person name="Li D."/>
            <person name="Dong L."/>
            <person name="Tao Y."/>
            <person name="Gao C."/>
            <person name="Wu H."/>
            <person name="Li Y."/>
            <person name="Cui Y."/>
            <person name="Guo X."/>
            <person name="Zheng S."/>
            <person name="Wang B."/>
            <person name="Yu K."/>
            <person name="Liang Q."/>
            <person name="Yang W."/>
            <person name="Lou X."/>
            <person name="Chen J."/>
            <person name="Feng M."/>
            <person name="Jian J."/>
            <person name="Zhang X."/>
            <person name="Luo G."/>
            <person name="Jiang Y."/>
            <person name="Liu J."/>
            <person name="Wang Z."/>
            <person name="Sha Y."/>
            <person name="Zhang B."/>
            <person name="Wu H."/>
            <person name="Tang D."/>
            <person name="Shen Q."/>
            <person name="Xue P."/>
            <person name="Zou S."/>
            <person name="Wang X."/>
            <person name="Liu X."/>
            <person name="Wang F."/>
            <person name="Yang Y."/>
            <person name="An X."/>
            <person name="Dong Z."/>
            <person name="Zhang K."/>
            <person name="Zhang X."/>
            <person name="Luo M.C."/>
            <person name="Dvorak J."/>
            <person name="Tong Y."/>
            <person name="Wang J."/>
            <person name="Yang H."/>
            <person name="Li Z."/>
            <person name="Wang D."/>
            <person name="Zhang A."/>
            <person name="Wang J."/>
        </authorList>
    </citation>
    <scope>NUCLEOTIDE SEQUENCE</scope>
</reference>
<dbReference type="PANTHER" id="PTHR33021">
    <property type="entry name" value="BLUE COPPER PROTEIN"/>
    <property type="match status" value="1"/>
</dbReference>
<evidence type="ECO:0000256" key="1">
    <source>
        <dbReference type="ARBA" id="ARBA00022723"/>
    </source>
</evidence>
<dbReference type="PROSITE" id="PS51485">
    <property type="entry name" value="PHYTOCYANIN"/>
    <property type="match status" value="1"/>
</dbReference>
<dbReference type="Gene3D" id="2.60.40.420">
    <property type="entry name" value="Cupredoxins - blue copper proteins"/>
    <property type="match status" value="1"/>
</dbReference>
<dbReference type="GO" id="GO:0005886">
    <property type="term" value="C:plasma membrane"/>
    <property type="evidence" value="ECO:0007669"/>
    <property type="project" value="TreeGrafter"/>
</dbReference>
<name>M7YK56_TRIUA</name>
<accession>M7YK56</accession>
<dbReference type="EMBL" id="KD258273">
    <property type="protein sequence ID" value="EMS47632.1"/>
    <property type="molecule type" value="Genomic_DNA"/>
</dbReference>
<dbReference type="STRING" id="4572.M7YK56"/>
<dbReference type="GO" id="GO:0009055">
    <property type="term" value="F:electron transfer activity"/>
    <property type="evidence" value="ECO:0007669"/>
    <property type="project" value="InterPro"/>
</dbReference>
<dbReference type="FunFam" id="2.60.40.420:FF:000003">
    <property type="entry name" value="Blue copper"/>
    <property type="match status" value="1"/>
</dbReference>
<feature type="region of interest" description="Disordered" evidence="3">
    <location>
        <begin position="134"/>
        <end position="180"/>
    </location>
</feature>
<keyword evidence="1" id="KW-0479">Metal-binding</keyword>
<evidence type="ECO:0000313" key="4">
    <source>
        <dbReference type="EMBL" id="EMS47632.1"/>
    </source>
</evidence>
<dbReference type="Pfam" id="PF02298">
    <property type="entry name" value="Cu_bind_like"/>
    <property type="match status" value="1"/>
</dbReference>
<dbReference type="InterPro" id="IPR008972">
    <property type="entry name" value="Cupredoxin"/>
</dbReference>
<gene>
    <name evidence="4" type="ORF">TRIUR3_28531</name>
</gene>